<sequence length="342" mass="37294">MILQSRLNTLFATLAYPVTILLLSILAPSEAFTATATRAITTAPFNLLLVAPHRGSCDDRNCNGHFRTTSVLRLDASRADVDPQPRESEAEALKAEAEALKARAEQLRSEIEQGTSHQKKNGIDDEGSGTGGSTAAVSPQAAASPWAVVSGDSNEEGDRGYRLYVDIGREEGSWMDPRWAASGKRIEFALDIKLLANSLATPEASQKMVKDNTVGSSSPVFALKTAPFARLRDGFDRMECNDGAYRIDSGKNGMNTLRMYVEVEGTVRADQSYVYGDVSIPAGRLYFSLPCFGTGIDNLSIKEGVVSVRQMGWHTGWRREESRICGVFTAKSLQEAKKRDPY</sequence>
<dbReference type="OrthoDB" id="45740at2759"/>
<dbReference type="Proteomes" id="UP000291116">
    <property type="component" value="Unassembled WGS sequence"/>
</dbReference>
<evidence type="ECO:0000256" key="1">
    <source>
        <dbReference type="SAM" id="MobiDB-lite"/>
    </source>
</evidence>
<dbReference type="EMBL" id="CAACVS010000002">
    <property type="protein sequence ID" value="VEU33506.1"/>
    <property type="molecule type" value="Genomic_DNA"/>
</dbReference>
<accession>A0A448YUN9</accession>
<dbReference type="AlphaFoldDB" id="A0A448YUN9"/>
<proteinExistence type="predicted"/>
<evidence type="ECO:0000313" key="3">
    <source>
        <dbReference type="Proteomes" id="UP000291116"/>
    </source>
</evidence>
<feature type="region of interest" description="Disordered" evidence="1">
    <location>
        <begin position="104"/>
        <end position="154"/>
    </location>
</feature>
<evidence type="ECO:0000313" key="2">
    <source>
        <dbReference type="EMBL" id="VEU33506.1"/>
    </source>
</evidence>
<gene>
    <name evidence="2" type="ORF">PSNMU_V1.4_AUG-EV-PASAV3_0000500</name>
</gene>
<reference evidence="2 3" key="1">
    <citation type="submission" date="2019-01" db="EMBL/GenBank/DDBJ databases">
        <authorList>
            <person name="Ferrante I. M."/>
        </authorList>
    </citation>
    <scope>NUCLEOTIDE SEQUENCE [LARGE SCALE GENOMIC DNA]</scope>
    <source>
        <strain evidence="2 3">B856</strain>
    </source>
</reference>
<protein>
    <submittedName>
        <fullName evidence="2">Uncharacterized protein</fullName>
    </submittedName>
</protein>
<name>A0A448YUN9_9STRA</name>
<keyword evidence="3" id="KW-1185">Reference proteome</keyword>
<organism evidence="2 3">
    <name type="scientific">Pseudo-nitzschia multistriata</name>
    <dbReference type="NCBI Taxonomy" id="183589"/>
    <lineage>
        <taxon>Eukaryota</taxon>
        <taxon>Sar</taxon>
        <taxon>Stramenopiles</taxon>
        <taxon>Ochrophyta</taxon>
        <taxon>Bacillariophyta</taxon>
        <taxon>Bacillariophyceae</taxon>
        <taxon>Bacillariophycidae</taxon>
        <taxon>Bacillariales</taxon>
        <taxon>Bacillariaceae</taxon>
        <taxon>Pseudo-nitzschia</taxon>
    </lineage>
</organism>